<sequence length="209" mass="22257">MNGTLIASTNRGDMHPLAYQGILVTDCHHQIVNVLRSRLGDTHVLLFAEPVFDPGMDVVDWYSPVQGTPARLVDLPAAQQEQVRGALIKMAAEIRTQTQRMKDTGDSKRLVAGNIIELALNYPSDGCIYLVGEQPVLVCWGFGPATSGAKPQDLARLAPAATVREVRERPAVIEPQAPAGKPESPSITAPDEPAAESPTPPSAGSPPTP</sequence>
<feature type="non-terminal residue" evidence="2">
    <location>
        <position position="209"/>
    </location>
</feature>
<feature type="compositionally biased region" description="Low complexity" evidence="1">
    <location>
        <begin position="188"/>
        <end position="197"/>
    </location>
</feature>
<feature type="compositionally biased region" description="Pro residues" evidence="1">
    <location>
        <begin position="198"/>
        <end position="209"/>
    </location>
</feature>
<evidence type="ECO:0000313" key="2">
    <source>
        <dbReference type="EMBL" id="NDY55216.1"/>
    </source>
</evidence>
<name>A0A7K3NGA2_9BACT</name>
<feature type="region of interest" description="Disordered" evidence="1">
    <location>
        <begin position="166"/>
        <end position="209"/>
    </location>
</feature>
<comment type="caution">
    <text evidence="2">The sequence shown here is derived from an EMBL/GenBank/DDBJ whole genome shotgun (WGS) entry which is preliminary data.</text>
</comment>
<dbReference type="Proteomes" id="UP000469724">
    <property type="component" value="Unassembled WGS sequence"/>
</dbReference>
<dbReference type="AlphaFoldDB" id="A0A7K3NGA2"/>
<reference evidence="2 3" key="1">
    <citation type="submission" date="2020-02" db="EMBL/GenBank/DDBJ databases">
        <title>Comparative genomics of sulfur disproportionating microorganisms.</title>
        <authorList>
            <person name="Ward L.M."/>
            <person name="Bertran E."/>
            <person name="Johnston D.T."/>
        </authorList>
    </citation>
    <scope>NUCLEOTIDE SEQUENCE [LARGE SCALE GENOMIC DNA]</scope>
    <source>
        <strain evidence="2 3">DSM 3696</strain>
    </source>
</reference>
<accession>A0A7K3NGA2</accession>
<dbReference type="EMBL" id="JAAGRQ010000002">
    <property type="protein sequence ID" value="NDY55216.1"/>
    <property type="molecule type" value="Genomic_DNA"/>
</dbReference>
<evidence type="ECO:0000313" key="3">
    <source>
        <dbReference type="Proteomes" id="UP000469724"/>
    </source>
</evidence>
<organism evidence="2 3">
    <name type="scientific">Desulfolutivibrio sulfodismutans</name>
    <dbReference type="NCBI Taxonomy" id="63561"/>
    <lineage>
        <taxon>Bacteria</taxon>
        <taxon>Pseudomonadati</taxon>
        <taxon>Thermodesulfobacteriota</taxon>
        <taxon>Desulfovibrionia</taxon>
        <taxon>Desulfovibrionales</taxon>
        <taxon>Desulfovibrionaceae</taxon>
        <taxon>Desulfolutivibrio</taxon>
    </lineage>
</organism>
<keyword evidence="3" id="KW-1185">Reference proteome</keyword>
<gene>
    <name evidence="2" type="ORF">G3N56_00455</name>
</gene>
<proteinExistence type="predicted"/>
<protein>
    <submittedName>
        <fullName evidence="2">Uncharacterized protein</fullName>
    </submittedName>
</protein>
<evidence type="ECO:0000256" key="1">
    <source>
        <dbReference type="SAM" id="MobiDB-lite"/>
    </source>
</evidence>